<organism evidence="1 2">
    <name type="scientific">Nonomuraea jabiensis</name>
    <dbReference type="NCBI Taxonomy" id="882448"/>
    <lineage>
        <taxon>Bacteria</taxon>
        <taxon>Bacillati</taxon>
        <taxon>Actinomycetota</taxon>
        <taxon>Actinomycetes</taxon>
        <taxon>Streptosporangiales</taxon>
        <taxon>Streptosporangiaceae</taxon>
        <taxon>Nonomuraea</taxon>
    </lineage>
</organism>
<protein>
    <submittedName>
        <fullName evidence="1">Uncharacterized protein</fullName>
    </submittedName>
</protein>
<evidence type="ECO:0000313" key="1">
    <source>
        <dbReference type="EMBL" id="MBB5773500.1"/>
    </source>
</evidence>
<dbReference type="AlphaFoldDB" id="A0A7W9L7I9"/>
<name>A0A7W9L7I9_9ACTN</name>
<keyword evidence="2" id="KW-1185">Reference proteome</keyword>
<reference evidence="1 2" key="1">
    <citation type="submission" date="2020-08" db="EMBL/GenBank/DDBJ databases">
        <title>Sequencing the genomes of 1000 actinobacteria strains.</title>
        <authorList>
            <person name="Klenk H.-P."/>
        </authorList>
    </citation>
    <scope>NUCLEOTIDE SEQUENCE [LARGE SCALE GENOMIC DNA]</scope>
    <source>
        <strain evidence="1 2">DSM 45507</strain>
    </source>
</reference>
<accession>A0A7W9L7I9</accession>
<dbReference type="EMBL" id="JACHMB010000001">
    <property type="protein sequence ID" value="MBB5773500.1"/>
    <property type="molecule type" value="Genomic_DNA"/>
</dbReference>
<proteinExistence type="predicted"/>
<dbReference type="RefSeq" id="WP_185067481.1">
    <property type="nucleotide sequence ID" value="NZ_JACHMB010000001.1"/>
</dbReference>
<sequence length="51" mass="5693">MRRAHVLRMTANPTGAWTAQQARNLLMDLGERLGSFRFLIPDRPGSSPARA</sequence>
<comment type="caution">
    <text evidence="1">The sequence shown here is derived from an EMBL/GenBank/DDBJ whole genome shotgun (WGS) entry which is preliminary data.</text>
</comment>
<gene>
    <name evidence="1" type="ORF">HD596_000256</name>
</gene>
<evidence type="ECO:0000313" key="2">
    <source>
        <dbReference type="Proteomes" id="UP000579153"/>
    </source>
</evidence>
<dbReference type="Proteomes" id="UP000579153">
    <property type="component" value="Unassembled WGS sequence"/>
</dbReference>